<keyword evidence="2" id="KW-0677">Repeat</keyword>
<accession>A0A068UIW9</accession>
<dbReference type="Proteomes" id="UP000295252">
    <property type="component" value="Chromosome IX"/>
</dbReference>
<name>A0A068UIW9_COFCA</name>
<sequence length="323" mass="38292">MARLERESRLFFDIKYFKECVSNGDWKEVEKYLSRFTNADDNPESFSIFFEIRRQNYYEVHDKSDRKMMLDILTRDLEVFTLSLADLYRRLVRLFQLNSVRKQEKLSVHRDEKSARILLMAKLKQLTVANPLIGDKLQFSTLQKLRLETLVKLSLSWQIQQCDNEGSNHKLSENLPYEDPYCDQATNTIPCSSWKCVSNGDWEEVEKYLSRFTNAEDNPESFSIFFEIRRQNYYEAHDKGDHKMMLDILKRDLEVFTLFQTDLYRGLKQNHIGIMYMTYISRKQEKPSGHGDEKSARTLLMAKLKQLIEANPLISDKLQFPTL</sequence>
<dbReference type="EMBL" id="HG739116">
    <property type="protein sequence ID" value="CDP08431.1"/>
    <property type="molecule type" value="Genomic_DNA"/>
</dbReference>
<feature type="domain" description="CTLH" evidence="3">
    <location>
        <begin position="197"/>
        <end position="244"/>
    </location>
</feature>
<dbReference type="GO" id="GO:0006355">
    <property type="term" value="P:regulation of DNA-templated transcription"/>
    <property type="evidence" value="ECO:0007669"/>
    <property type="project" value="InterPro"/>
</dbReference>
<dbReference type="PhylomeDB" id="A0A068UIW9"/>
<evidence type="ECO:0000259" key="3">
    <source>
        <dbReference type="PROSITE" id="PS50897"/>
    </source>
</evidence>
<dbReference type="InterPro" id="IPR054080">
    <property type="entry name" value="TPR1-like_2nd"/>
</dbReference>
<dbReference type="Gramene" id="CDP08431">
    <property type="protein sequence ID" value="CDP08431"/>
    <property type="gene ID" value="GSCOC_T00027311001"/>
</dbReference>
<proteinExistence type="predicted"/>
<evidence type="ECO:0000256" key="1">
    <source>
        <dbReference type="ARBA" id="ARBA00022574"/>
    </source>
</evidence>
<keyword evidence="5" id="KW-1185">Reference proteome</keyword>
<evidence type="ECO:0000256" key="2">
    <source>
        <dbReference type="ARBA" id="ARBA00022737"/>
    </source>
</evidence>
<dbReference type="PANTHER" id="PTHR44083:SF35">
    <property type="entry name" value="TOPLESS-RELATED PROTEIN 4-LIKE ISOFORM X1"/>
    <property type="match status" value="1"/>
</dbReference>
<dbReference type="InParanoid" id="A0A068UIW9"/>
<dbReference type="AlphaFoldDB" id="A0A068UIW9"/>
<feature type="domain" description="CTLH" evidence="3">
    <location>
        <begin position="11"/>
        <end position="68"/>
    </location>
</feature>
<dbReference type="InterPro" id="IPR006595">
    <property type="entry name" value="CTLH_C"/>
</dbReference>
<keyword evidence="1" id="KW-0853">WD repeat</keyword>
<dbReference type="Pfam" id="PF21889">
    <property type="entry name" value="TPR1-like_2nd"/>
    <property type="match status" value="2"/>
</dbReference>
<protein>
    <recommendedName>
        <fullName evidence="3">CTLH domain-containing protein</fullName>
    </recommendedName>
</protein>
<gene>
    <name evidence="4" type="ORF">GSCOC_T00027311001</name>
</gene>
<dbReference type="PROSITE" id="PS50897">
    <property type="entry name" value="CTLH"/>
    <property type="match status" value="2"/>
</dbReference>
<dbReference type="PANTHER" id="PTHR44083">
    <property type="entry name" value="TOPLESS-RELATED PROTEIN 1-RELATED"/>
    <property type="match status" value="1"/>
</dbReference>
<dbReference type="STRING" id="49390.A0A068UIW9"/>
<organism evidence="4 5">
    <name type="scientific">Coffea canephora</name>
    <name type="common">Robusta coffee</name>
    <dbReference type="NCBI Taxonomy" id="49390"/>
    <lineage>
        <taxon>Eukaryota</taxon>
        <taxon>Viridiplantae</taxon>
        <taxon>Streptophyta</taxon>
        <taxon>Embryophyta</taxon>
        <taxon>Tracheophyta</taxon>
        <taxon>Spermatophyta</taxon>
        <taxon>Magnoliopsida</taxon>
        <taxon>eudicotyledons</taxon>
        <taxon>Gunneridae</taxon>
        <taxon>Pentapetalae</taxon>
        <taxon>asterids</taxon>
        <taxon>lamiids</taxon>
        <taxon>Gentianales</taxon>
        <taxon>Rubiaceae</taxon>
        <taxon>Ixoroideae</taxon>
        <taxon>Gardenieae complex</taxon>
        <taxon>Bertiereae - Coffeeae clade</taxon>
        <taxon>Coffeeae</taxon>
        <taxon>Coffea</taxon>
    </lineage>
</organism>
<evidence type="ECO:0000313" key="4">
    <source>
        <dbReference type="EMBL" id="CDP08431.1"/>
    </source>
</evidence>
<dbReference type="SMART" id="SM00668">
    <property type="entry name" value="CTLH"/>
    <property type="match status" value="2"/>
</dbReference>
<dbReference type="OrthoDB" id="1602884at2759"/>
<reference evidence="5" key="1">
    <citation type="journal article" date="2014" name="Science">
        <title>The coffee genome provides insight into the convergent evolution of caffeine biosynthesis.</title>
        <authorList>
            <person name="Denoeud F."/>
            <person name="Carretero-Paulet L."/>
            <person name="Dereeper A."/>
            <person name="Droc G."/>
            <person name="Guyot R."/>
            <person name="Pietrella M."/>
            <person name="Zheng C."/>
            <person name="Alberti A."/>
            <person name="Anthony F."/>
            <person name="Aprea G."/>
            <person name="Aury J.M."/>
            <person name="Bento P."/>
            <person name="Bernard M."/>
            <person name="Bocs S."/>
            <person name="Campa C."/>
            <person name="Cenci A."/>
            <person name="Combes M.C."/>
            <person name="Crouzillat D."/>
            <person name="Da Silva C."/>
            <person name="Daddiego L."/>
            <person name="De Bellis F."/>
            <person name="Dussert S."/>
            <person name="Garsmeur O."/>
            <person name="Gayraud T."/>
            <person name="Guignon V."/>
            <person name="Jahn K."/>
            <person name="Jamilloux V."/>
            <person name="Joet T."/>
            <person name="Labadie K."/>
            <person name="Lan T."/>
            <person name="Leclercq J."/>
            <person name="Lepelley M."/>
            <person name="Leroy T."/>
            <person name="Li L.T."/>
            <person name="Librado P."/>
            <person name="Lopez L."/>
            <person name="Munoz A."/>
            <person name="Noel B."/>
            <person name="Pallavicini A."/>
            <person name="Perrotta G."/>
            <person name="Poncet V."/>
            <person name="Pot D."/>
            <person name="Priyono X."/>
            <person name="Rigoreau M."/>
            <person name="Rouard M."/>
            <person name="Rozas J."/>
            <person name="Tranchant-Dubreuil C."/>
            <person name="VanBuren R."/>
            <person name="Zhang Q."/>
            <person name="Andrade A.C."/>
            <person name="Argout X."/>
            <person name="Bertrand B."/>
            <person name="de Kochko A."/>
            <person name="Graziosi G."/>
            <person name="Henry R.J."/>
            <person name="Jayarama X."/>
            <person name="Ming R."/>
            <person name="Nagai C."/>
            <person name="Rounsley S."/>
            <person name="Sankoff D."/>
            <person name="Giuliano G."/>
            <person name="Albert V.A."/>
            <person name="Wincker P."/>
            <person name="Lashermes P."/>
        </authorList>
    </citation>
    <scope>NUCLEOTIDE SEQUENCE [LARGE SCALE GENOMIC DNA]</scope>
    <source>
        <strain evidence="5">cv. DH200-94</strain>
    </source>
</reference>
<dbReference type="InterPro" id="IPR027728">
    <property type="entry name" value="Topless_fam"/>
</dbReference>
<evidence type="ECO:0000313" key="5">
    <source>
        <dbReference type="Proteomes" id="UP000295252"/>
    </source>
</evidence>